<sequence>MTSLPTVLILTYPEHGQANVNLAISYELALAGVNVCIASFASLRPRVSRLQALIDRHASHSGGTPPGSVIFRECKGVTPNWEAQAKCGIHDANLPHPYGLLGAAKGYSKMGAALFFWNQEEYLAAITSIKEIIATIKPDVVGVDPLFFAAQDACKLADQKFMIISPIGLKESVVHAQPYMAAFWKYPAVLSGFPFPLKWWQIPLNIYLHIRCIIHFMSSAHMKQTYALRTSLGLKDHLSGIKPSPGMTYICPALAEIDFPFTIIPKDILTCGPILIPFDPLEESDPELMKWLDNGPTVLINLGSHVVSDEKLTREMVTAFRILLDHHDKKGGTSRIQVLWKVKADGDIQHVIDEILGKEIREKRVKVVAWLDVEPISILQHANVVCIVHHGGANSFYEGVWSGVPHIVLPVWFDTYDYALRAEFLNIGIFGNRTCAPGVRAEEFGKALVRVTGDSEEAVKLRTSAKHVKEVCRAKGIGRKLACAAILKEVGSKE</sequence>
<dbReference type="SUPFAM" id="SSF53756">
    <property type="entry name" value="UDP-Glycosyltransferase/glycogen phosphorylase"/>
    <property type="match status" value="1"/>
</dbReference>
<organism evidence="3 4">
    <name type="scientific">Boletus edulis BED1</name>
    <dbReference type="NCBI Taxonomy" id="1328754"/>
    <lineage>
        <taxon>Eukaryota</taxon>
        <taxon>Fungi</taxon>
        <taxon>Dikarya</taxon>
        <taxon>Basidiomycota</taxon>
        <taxon>Agaricomycotina</taxon>
        <taxon>Agaricomycetes</taxon>
        <taxon>Agaricomycetidae</taxon>
        <taxon>Boletales</taxon>
        <taxon>Boletineae</taxon>
        <taxon>Boletaceae</taxon>
        <taxon>Boletoideae</taxon>
        <taxon>Boletus</taxon>
    </lineage>
</organism>
<dbReference type="EMBL" id="WHUW01000027">
    <property type="protein sequence ID" value="KAF8434856.1"/>
    <property type="molecule type" value="Genomic_DNA"/>
</dbReference>
<comment type="caution">
    <text evidence="3">The sequence shown here is derived from an EMBL/GenBank/DDBJ whole genome shotgun (WGS) entry which is preliminary data.</text>
</comment>
<dbReference type="GO" id="GO:0008194">
    <property type="term" value="F:UDP-glycosyltransferase activity"/>
    <property type="evidence" value="ECO:0007669"/>
    <property type="project" value="InterPro"/>
</dbReference>
<protein>
    <recommendedName>
        <fullName evidence="5">Glycosyltransferase family 1 protein</fullName>
    </recommendedName>
</protein>
<reference evidence="3" key="1">
    <citation type="submission" date="2019-10" db="EMBL/GenBank/DDBJ databases">
        <authorList>
            <consortium name="DOE Joint Genome Institute"/>
            <person name="Kuo A."/>
            <person name="Miyauchi S."/>
            <person name="Kiss E."/>
            <person name="Drula E."/>
            <person name="Kohler A."/>
            <person name="Sanchez-Garcia M."/>
            <person name="Andreopoulos B."/>
            <person name="Barry K.W."/>
            <person name="Bonito G."/>
            <person name="Buee M."/>
            <person name="Carver A."/>
            <person name="Chen C."/>
            <person name="Cichocki N."/>
            <person name="Clum A."/>
            <person name="Culley D."/>
            <person name="Crous P.W."/>
            <person name="Fauchery L."/>
            <person name="Girlanda M."/>
            <person name="Hayes R."/>
            <person name="Keri Z."/>
            <person name="LaButti K."/>
            <person name="Lipzen A."/>
            <person name="Lombard V."/>
            <person name="Magnuson J."/>
            <person name="Maillard F."/>
            <person name="Morin E."/>
            <person name="Murat C."/>
            <person name="Nolan M."/>
            <person name="Ohm R."/>
            <person name="Pangilinan J."/>
            <person name="Pereira M."/>
            <person name="Perotto S."/>
            <person name="Peter M."/>
            <person name="Riley R."/>
            <person name="Sitrit Y."/>
            <person name="Stielow B."/>
            <person name="Szollosi G."/>
            <person name="Zifcakova L."/>
            <person name="Stursova M."/>
            <person name="Spatafora J.W."/>
            <person name="Tedersoo L."/>
            <person name="Vaario L.-M."/>
            <person name="Yamada A."/>
            <person name="Yan M."/>
            <person name="Wang P."/>
            <person name="Xu J."/>
            <person name="Bruns T."/>
            <person name="Baldrian P."/>
            <person name="Vilgalys R."/>
            <person name="Henrissat B."/>
            <person name="Grigoriev I.V."/>
            <person name="Hibbett D."/>
            <person name="Nagy L.G."/>
            <person name="Martin F.M."/>
        </authorList>
    </citation>
    <scope>NUCLEOTIDE SEQUENCE</scope>
    <source>
        <strain evidence="3">BED1</strain>
    </source>
</reference>
<accession>A0AAD4GAY8</accession>
<dbReference type="CDD" id="cd03784">
    <property type="entry name" value="GT1_Gtf-like"/>
    <property type="match status" value="1"/>
</dbReference>
<dbReference type="Pfam" id="PF00201">
    <property type="entry name" value="UDPGT"/>
    <property type="match status" value="1"/>
</dbReference>
<proteinExistence type="predicted"/>
<dbReference type="PANTHER" id="PTHR48043">
    <property type="entry name" value="EG:EG0003.4 PROTEIN-RELATED"/>
    <property type="match status" value="1"/>
</dbReference>
<dbReference type="Gene3D" id="3.40.50.2000">
    <property type="entry name" value="Glycogen Phosphorylase B"/>
    <property type="match status" value="2"/>
</dbReference>
<evidence type="ECO:0000313" key="3">
    <source>
        <dbReference type="EMBL" id="KAF8434856.1"/>
    </source>
</evidence>
<keyword evidence="2" id="KW-0808">Transferase</keyword>
<reference evidence="3" key="2">
    <citation type="journal article" date="2020" name="Nat. Commun.">
        <title>Large-scale genome sequencing of mycorrhizal fungi provides insights into the early evolution of symbiotic traits.</title>
        <authorList>
            <person name="Miyauchi S."/>
            <person name="Kiss E."/>
            <person name="Kuo A."/>
            <person name="Drula E."/>
            <person name="Kohler A."/>
            <person name="Sanchez-Garcia M."/>
            <person name="Morin E."/>
            <person name="Andreopoulos B."/>
            <person name="Barry K.W."/>
            <person name="Bonito G."/>
            <person name="Buee M."/>
            <person name="Carver A."/>
            <person name="Chen C."/>
            <person name="Cichocki N."/>
            <person name="Clum A."/>
            <person name="Culley D."/>
            <person name="Crous P.W."/>
            <person name="Fauchery L."/>
            <person name="Girlanda M."/>
            <person name="Hayes R.D."/>
            <person name="Keri Z."/>
            <person name="LaButti K."/>
            <person name="Lipzen A."/>
            <person name="Lombard V."/>
            <person name="Magnuson J."/>
            <person name="Maillard F."/>
            <person name="Murat C."/>
            <person name="Nolan M."/>
            <person name="Ohm R.A."/>
            <person name="Pangilinan J."/>
            <person name="Pereira M.F."/>
            <person name="Perotto S."/>
            <person name="Peter M."/>
            <person name="Pfister S."/>
            <person name="Riley R."/>
            <person name="Sitrit Y."/>
            <person name="Stielow J.B."/>
            <person name="Szollosi G."/>
            <person name="Zifcakova L."/>
            <person name="Stursova M."/>
            <person name="Spatafora J.W."/>
            <person name="Tedersoo L."/>
            <person name="Vaario L.M."/>
            <person name="Yamada A."/>
            <person name="Yan M."/>
            <person name="Wang P."/>
            <person name="Xu J."/>
            <person name="Bruns T."/>
            <person name="Baldrian P."/>
            <person name="Vilgalys R."/>
            <person name="Dunand C."/>
            <person name="Henrissat B."/>
            <person name="Grigoriev I.V."/>
            <person name="Hibbett D."/>
            <person name="Nagy L.G."/>
            <person name="Martin F.M."/>
        </authorList>
    </citation>
    <scope>NUCLEOTIDE SEQUENCE</scope>
    <source>
        <strain evidence="3">BED1</strain>
    </source>
</reference>
<evidence type="ECO:0000313" key="4">
    <source>
        <dbReference type="Proteomes" id="UP001194468"/>
    </source>
</evidence>
<dbReference type="PANTHER" id="PTHR48043:SF145">
    <property type="entry name" value="FI06409P-RELATED"/>
    <property type="match status" value="1"/>
</dbReference>
<dbReference type="AlphaFoldDB" id="A0AAD4GAY8"/>
<dbReference type="Proteomes" id="UP001194468">
    <property type="component" value="Unassembled WGS sequence"/>
</dbReference>
<dbReference type="InterPro" id="IPR002213">
    <property type="entry name" value="UDP_glucos_trans"/>
</dbReference>
<dbReference type="InterPro" id="IPR050271">
    <property type="entry name" value="UDP-glycosyltransferase"/>
</dbReference>
<gene>
    <name evidence="3" type="ORF">L210DRAFT_3409788</name>
</gene>
<keyword evidence="1" id="KW-0328">Glycosyltransferase</keyword>
<name>A0AAD4GAY8_BOLED</name>
<evidence type="ECO:0008006" key="5">
    <source>
        <dbReference type="Google" id="ProtNLM"/>
    </source>
</evidence>
<keyword evidence="4" id="KW-1185">Reference proteome</keyword>
<evidence type="ECO:0000256" key="2">
    <source>
        <dbReference type="ARBA" id="ARBA00022679"/>
    </source>
</evidence>
<evidence type="ECO:0000256" key="1">
    <source>
        <dbReference type="ARBA" id="ARBA00022676"/>
    </source>
</evidence>